<proteinExistence type="predicted"/>
<feature type="transmembrane region" description="Helical" evidence="1">
    <location>
        <begin position="12"/>
        <end position="35"/>
    </location>
</feature>
<sequence>MTRTNREMVQIFLRNSASSESASAVLAFVFGEFVLPDNLDLNQVMLFSLNLSYFISLFFFFRF</sequence>
<evidence type="ECO:0000313" key="3">
    <source>
        <dbReference type="Proteomes" id="UP000236161"/>
    </source>
</evidence>
<protein>
    <submittedName>
        <fullName evidence="2">Uncharacterized protein</fullName>
    </submittedName>
</protein>
<feature type="transmembrane region" description="Helical" evidence="1">
    <location>
        <begin position="41"/>
        <end position="61"/>
    </location>
</feature>
<keyword evidence="1" id="KW-0472">Membrane</keyword>
<name>A0A2I0ATA6_9ASPA</name>
<organism evidence="2 3">
    <name type="scientific">Apostasia shenzhenica</name>
    <dbReference type="NCBI Taxonomy" id="1088818"/>
    <lineage>
        <taxon>Eukaryota</taxon>
        <taxon>Viridiplantae</taxon>
        <taxon>Streptophyta</taxon>
        <taxon>Embryophyta</taxon>
        <taxon>Tracheophyta</taxon>
        <taxon>Spermatophyta</taxon>
        <taxon>Magnoliopsida</taxon>
        <taxon>Liliopsida</taxon>
        <taxon>Asparagales</taxon>
        <taxon>Orchidaceae</taxon>
        <taxon>Apostasioideae</taxon>
        <taxon>Apostasia</taxon>
    </lineage>
</organism>
<reference evidence="2 3" key="1">
    <citation type="journal article" date="2017" name="Nature">
        <title>The Apostasia genome and the evolution of orchids.</title>
        <authorList>
            <person name="Zhang G.Q."/>
            <person name="Liu K.W."/>
            <person name="Li Z."/>
            <person name="Lohaus R."/>
            <person name="Hsiao Y.Y."/>
            <person name="Niu S.C."/>
            <person name="Wang J.Y."/>
            <person name="Lin Y.C."/>
            <person name="Xu Q."/>
            <person name="Chen L.J."/>
            <person name="Yoshida K."/>
            <person name="Fujiwara S."/>
            <person name="Wang Z.W."/>
            <person name="Zhang Y.Q."/>
            <person name="Mitsuda N."/>
            <person name="Wang M."/>
            <person name="Liu G.H."/>
            <person name="Pecoraro L."/>
            <person name="Huang H.X."/>
            <person name="Xiao X.J."/>
            <person name="Lin M."/>
            <person name="Wu X.Y."/>
            <person name="Wu W.L."/>
            <person name="Chen Y.Y."/>
            <person name="Chang S.B."/>
            <person name="Sakamoto S."/>
            <person name="Ohme-Takagi M."/>
            <person name="Yagi M."/>
            <person name="Zeng S.J."/>
            <person name="Shen C.Y."/>
            <person name="Yeh C.M."/>
            <person name="Luo Y.B."/>
            <person name="Tsai W.C."/>
            <person name="Van de Peer Y."/>
            <person name="Liu Z.J."/>
        </authorList>
    </citation>
    <scope>NUCLEOTIDE SEQUENCE [LARGE SCALE GENOMIC DNA]</scope>
    <source>
        <strain evidence="3">cv. Shenzhen</strain>
        <tissue evidence="2">Stem</tissue>
    </source>
</reference>
<dbReference type="Proteomes" id="UP000236161">
    <property type="component" value="Unassembled WGS sequence"/>
</dbReference>
<evidence type="ECO:0000313" key="2">
    <source>
        <dbReference type="EMBL" id="PKA58781.1"/>
    </source>
</evidence>
<keyword evidence="1" id="KW-1133">Transmembrane helix</keyword>
<keyword evidence="1" id="KW-0812">Transmembrane</keyword>
<evidence type="ECO:0000256" key="1">
    <source>
        <dbReference type="SAM" id="Phobius"/>
    </source>
</evidence>
<keyword evidence="3" id="KW-1185">Reference proteome</keyword>
<dbReference type="EMBL" id="KZ451950">
    <property type="protein sequence ID" value="PKA58781.1"/>
    <property type="molecule type" value="Genomic_DNA"/>
</dbReference>
<dbReference type="AlphaFoldDB" id="A0A2I0ATA6"/>
<gene>
    <name evidence="2" type="ORF">AXF42_Ash000874</name>
</gene>
<accession>A0A2I0ATA6</accession>